<dbReference type="PANTHER" id="PTHR46577:SF1">
    <property type="entry name" value="HTH-TYPE TRANSCRIPTIONAL REGULATORY PROTEIN GABR"/>
    <property type="match status" value="1"/>
</dbReference>
<evidence type="ECO:0000256" key="1">
    <source>
        <dbReference type="ARBA" id="ARBA00005384"/>
    </source>
</evidence>
<dbReference type="Gene3D" id="3.40.640.10">
    <property type="entry name" value="Type I PLP-dependent aspartate aminotransferase-like (Major domain)"/>
    <property type="match status" value="1"/>
</dbReference>
<dbReference type="SUPFAM" id="SSF46785">
    <property type="entry name" value="Winged helix' DNA-binding domain"/>
    <property type="match status" value="1"/>
</dbReference>
<keyword evidence="9" id="KW-1185">Reference proteome</keyword>
<gene>
    <name evidence="8" type="ORF">NC595_11420</name>
</gene>
<dbReference type="RefSeq" id="WP_253566524.1">
    <property type="nucleotide sequence ID" value="NZ_JAMZEK010000002.1"/>
</dbReference>
<organism evidence="8 9">
    <name type="scientific">Dyella lutea</name>
    <dbReference type="NCBI Taxonomy" id="2950441"/>
    <lineage>
        <taxon>Bacteria</taxon>
        <taxon>Pseudomonadati</taxon>
        <taxon>Pseudomonadota</taxon>
        <taxon>Gammaproteobacteria</taxon>
        <taxon>Lysobacterales</taxon>
        <taxon>Rhodanobacteraceae</taxon>
        <taxon>Dyella</taxon>
    </lineage>
</organism>
<dbReference type="Proteomes" id="UP001204615">
    <property type="component" value="Unassembled WGS sequence"/>
</dbReference>
<dbReference type="SMART" id="SM00345">
    <property type="entry name" value="HTH_GNTR"/>
    <property type="match status" value="1"/>
</dbReference>
<dbReference type="InterPro" id="IPR004839">
    <property type="entry name" value="Aminotransferase_I/II_large"/>
</dbReference>
<evidence type="ECO:0000256" key="5">
    <source>
        <dbReference type="ARBA" id="ARBA00023163"/>
    </source>
</evidence>
<dbReference type="CDD" id="cd00609">
    <property type="entry name" value="AAT_like"/>
    <property type="match status" value="1"/>
</dbReference>
<sequence length="491" mass="53382">MKRVSATLPPLIALDPAGPPLYRQLSEWLRRAIVEGQLQPGQRLPSTRSLAGELGVSRLPVFSAYEQLLAEGYLEAVAGSGTRVAAAIAPGTPGRPAPPRRRTPGDAPASQERRIARRVAGMTGPEQTWLDSQGAFRIGLPALEAFPHATWARLLSRHARRAHRSSLAYGDPLGHLPLREAIADYLRTVRSVRADASQVMITLGAQHGLQVCMHALLDPGDAAWMEEPGYPGALQALATVGARTVQVPVDAEGLDVAEGIRRGADARMVYTTPSHQFPLGATMSAARRLQLLQWAAREGRWIVEDDYDGEYRFGGPPVAALQGLDADRRVIYVGTFSKVMFPALRVGYVIVPADLVPAFRAVRDALDTCPAMLPQLAMTDFIREGHFARHIRRMRALYALRREALVEAIDHHLPGRLQVVGAEAGMQLTCLLPDVTDDVALSRRAREVGVSIRPLSPCYHGAAPRPGMILGYGGIDEAAIEDGIRRLKRCL</sequence>
<dbReference type="SUPFAM" id="SSF53383">
    <property type="entry name" value="PLP-dependent transferases"/>
    <property type="match status" value="1"/>
</dbReference>
<proteinExistence type="inferred from homology"/>
<dbReference type="GO" id="GO:0008483">
    <property type="term" value="F:transaminase activity"/>
    <property type="evidence" value="ECO:0007669"/>
    <property type="project" value="UniProtKB-KW"/>
</dbReference>
<dbReference type="InterPro" id="IPR015421">
    <property type="entry name" value="PyrdxlP-dep_Trfase_major"/>
</dbReference>
<name>A0ABT1FBC2_9GAMM</name>
<evidence type="ECO:0000256" key="2">
    <source>
        <dbReference type="ARBA" id="ARBA00022898"/>
    </source>
</evidence>
<dbReference type="Pfam" id="PF00155">
    <property type="entry name" value="Aminotran_1_2"/>
    <property type="match status" value="1"/>
</dbReference>
<dbReference type="Pfam" id="PF00392">
    <property type="entry name" value="GntR"/>
    <property type="match status" value="1"/>
</dbReference>
<comment type="similarity">
    <text evidence="1">In the C-terminal section; belongs to the class-I pyridoxal-phosphate-dependent aminotransferase family.</text>
</comment>
<dbReference type="InterPro" id="IPR051446">
    <property type="entry name" value="HTH_trans_reg/aminotransferase"/>
</dbReference>
<dbReference type="PRINTS" id="PR00035">
    <property type="entry name" value="HTHGNTR"/>
</dbReference>
<dbReference type="PANTHER" id="PTHR46577">
    <property type="entry name" value="HTH-TYPE TRANSCRIPTIONAL REGULATORY PROTEIN GABR"/>
    <property type="match status" value="1"/>
</dbReference>
<evidence type="ECO:0000313" key="9">
    <source>
        <dbReference type="Proteomes" id="UP001204615"/>
    </source>
</evidence>
<dbReference type="InterPro" id="IPR000524">
    <property type="entry name" value="Tscrpt_reg_HTH_GntR"/>
</dbReference>
<dbReference type="InterPro" id="IPR015424">
    <property type="entry name" value="PyrdxlP-dep_Trfase"/>
</dbReference>
<keyword evidence="8" id="KW-0808">Transferase</keyword>
<evidence type="ECO:0000256" key="6">
    <source>
        <dbReference type="SAM" id="MobiDB-lite"/>
    </source>
</evidence>
<dbReference type="PROSITE" id="PS50949">
    <property type="entry name" value="HTH_GNTR"/>
    <property type="match status" value="1"/>
</dbReference>
<dbReference type="CDD" id="cd07377">
    <property type="entry name" value="WHTH_GntR"/>
    <property type="match status" value="1"/>
</dbReference>
<dbReference type="InterPro" id="IPR036388">
    <property type="entry name" value="WH-like_DNA-bd_sf"/>
</dbReference>
<keyword evidence="2" id="KW-0663">Pyridoxal phosphate</keyword>
<dbReference type="Gene3D" id="1.10.10.10">
    <property type="entry name" value="Winged helix-like DNA-binding domain superfamily/Winged helix DNA-binding domain"/>
    <property type="match status" value="1"/>
</dbReference>
<comment type="caution">
    <text evidence="8">The sequence shown here is derived from an EMBL/GenBank/DDBJ whole genome shotgun (WGS) entry which is preliminary data.</text>
</comment>
<dbReference type="EMBL" id="JAMZEK010000002">
    <property type="protein sequence ID" value="MCP1374674.1"/>
    <property type="molecule type" value="Genomic_DNA"/>
</dbReference>
<keyword evidence="5" id="KW-0804">Transcription</keyword>
<evidence type="ECO:0000259" key="7">
    <source>
        <dbReference type="PROSITE" id="PS50949"/>
    </source>
</evidence>
<dbReference type="InterPro" id="IPR036390">
    <property type="entry name" value="WH_DNA-bd_sf"/>
</dbReference>
<evidence type="ECO:0000313" key="8">
    <source>
        <dbReference type="EMBL" id="MCP1374674.1"/>
    </source>
</evidence>
<protein>
    <submittedName>
        <fullName evidence="8">PLP-dependent aminotransferase family protein</fullName>
    </submittedName>
</protein>
<evidence type="ECO:0000256" key="3">
    <source>
        <dbReference type="ARBA" id="ARBA00023015"/>
    </source>
</evidence>
<reference evidence="8 9" key="1">
    <citation type="submission" date="2022-06" db="EMBL/GenBank/DDBJ databases">
        <title>Dyella sp. Sa strain:Sa Genome sequencing.</title>
        <authorList>
            <person name="Park S."/>
        </authorList>
    </citation>
    <scope>NUCLEOTIDE SEQUENCE [LARGE SCALE GENOMIC DNA]</scope>
    <source>
        <strain evidence="8 9">Sa</strain>
    </source>
</reference>
<feature type="region of interest" description="Disordered" evidence="6">
    <location>
        <begin position="87"/>
        <end position="112"/>
    </location>
</feature>
<keyword evidence="4" id="KW-0238">DNA-binding</keyword>
<feature type="domain" description="HTH gntR-type" evidence="7">
    <location>
        <begin position="19"/>
        <end position="87"/>
    </location>
</feature>
<evidence type="ECO:0000256" key="4">
    <source>
        <dbReference type="ARBA" id="ARBA00023125"/>
    </source>
</evidence>
<keyword evidence="8" id="KW-0032">Aminotransferase</keyword>
<accession>A0ABT1FBC2</accession>
<keyword evidence="3" id="KW-0805">Transcription regulation</keyword>